<evidence type="ECO:0000313" key="3">
    <source>
        <dbReference type="Proteomes" id="UP001437256"/>
    </source>
</evidence>
<keyword evidence="3" id="KW-1185">Reference proteome</keyword>
<feature type="compositionally biased region" description="Low complexity" evidence="1">
    <location>
        <begin position="91"/>
        <end position="101"/>
    </location>
</feature>
<evidence type="ECO:0000313" key="2">
    <source>
        <dbReference type="EMBL" id="KAL0067252.1"/>
    </source>
</evidence>
<sequence length="322" mass="35370">MQLRTVKIIRQTERYIDIHLDSGQEHSTSTSPVSASSMKPTLLLGVDQACFSGSMIIRICTIDIDENPGDTTLVESSPEPQTVNTPKPHSKSITSSSGIIVTTPQSPKESLCLEDLDFTLNTQDLDSQYGLSTQAANFLDMCDGRDDLVLERDAKAIETASGIAACEVSPRRILEASRADHKAKSSIPVDVSPIVRNGSATLAEISRLLPPSTPVRAWPRVIAHDQVSVKVNAVDDVNELLETQGATDGSSTDSEPNEEMEDIWSDVPASQSSEIPMDFESLVRNHETDENGWRCKPDCKRCRYFVRRSNNTTKNVYGYVVE</sequence>
<feature type="region of interest" description="Disordered" evidence="1">
    <location>
        <begin position="242"/>
        <end position="261"/>
    </location>
</feature>
<proteinExistence type="predicted"/>
<dbReference type="EMBL" id="JBBXMP010000028">
    <property type="protein sequence ID" value="KAL0067252.1"/>
    <property type="molecule type" value="Genomic_DNA"/>
</dbReference>
<reference evidence="2 3" key="1">
    <citation type="submission" date="2024-05" db="EMBL/GenBank/DDBJ databases">
        <title>A draft genome resource for the thread blight pathogen Marasmius tenuissimus strain MS-2.</title>
        <authorList>
            <person name="Yulfo-Soto G.E."/>
            <person name="Baruah I.K."/>
            <person name="Amoako-Attah I."/>
            <person name="Bukari Y."/>
            <person name="Meinhardt L.W."/>
            <person name="Bailey B.A."/>
            <person name="Cohen S.P."/>
        </authorList>
    </citation>
    <scope>NUCLEOTIDE SEQUENCE [LARGE SCALE GENOMIC DNA]</scope>
    <source>
        <strain evidence="2 3">MS-2</strain>
    </source>
</reference>
<organism evidence="2 3">
    <name type="scientific">Marasmius tenuissimus</name>
    <dbReference type="NCBI Taxonomy" id="585030"/>
    <lineage>
        <taxon>Eukaryota</taxon>
        <taxon>Fungi</taxon>
        <taxon>Dikarya</taxon>
        <taxon>Basidiomycota</taxon>
        <taxon>Agaricomycotina</taxon>
        <taxon>Agaricomycetes</taxon>
        <taxon>Agaricomycetidae</taxon>
        <taxon>Agaricales</taxon>
        <taxon>Marasmiineae</taxon>
        <taxon>Marasmiaceae</taxon>
        <taxon>Marasmius</taxon>
    </lineage>
</organism>
<name>A0ABR3A1N8_9AGAR</name>
<dbReference type="Proteomes" id="UP001437256">
    <property type="component" value="Unassembled WGS sequence"/>
</dbReference>
<feature type="compositionally biased region" description="Polar residues" evidence="1">
    <location>
        <begin position="244"/>
        <end position="254"/>
    </location>
</feature>
<evidence type="ECO:0000256" key="1">
    <source>
        <dbReference type="SAM" id="MobiDB-lite"/>
    </source>
</evidence>
<feature type="region of interest" description="Disordered" evidence="1">
    <location>
        <begin position="70"/>
        <end position="101"/>
    </location>
</feature>
<feature type="compositionally biased region" description="Polar residues" evidence="1">
    <location>
        <begin position="70"/>
        <end position="87"/>
    </location>
</feature>
<comment type="caution">
    <text evidence="2">The sequence shown here is derived from an EMBL/GenBank/DDBJ whole genome shotgun (WGS) entry which is preliminary data.</text>
</comment>
<protein>
    <submittedName>
        <fullName evidence="2">Uncharacterized protein</fullName>
    </submittedName>
</protein>
<accession>A0ABR3A1N8</accession>
<gene>
    <name evidence="2" type="ORF">AAF712_005822</name>
</gene>